<keyword evidence="4 9" id="KW-0028">Amino-acid biosynthesis</keyword>
<dbReference type="InterPro" id="IPR002813">
    <property type="entry name" value="Arg_biosynth_ArgJ"/>
</dbReference>
<gene>
    <name evidence="9" type="primary">argJ</name>
    <name evidence="10" type="ORF">EV679_0084</name>
</gene>
<dbReference type="FunFam" id="3.10.20.340:FF:000001">
    <property type="entry name" value="Arginine biosynthesis bifunctional protein ArgJ, chloroplastic"/>
    <property type="match status" value="1"/>
</dbReference>
<evidence type="ECO:0000256" key="2">
    <source>
        <dbReference type="ARBA" id="ARBA00011475"/>
    </source>
</evidence>
<evidence type="ECO:0000256" key="4">
    <source>
        <dbReference type="ARBA" id="ARBA00022605"/>
    </source>
</evidence>
<evidence type="ECO:0000256" key="3">
    <source>
        <dbReference type="ARBA" id="ARBA00022571"/>
    </source>
</evidence>
<feature type="site" description="Involved in the stabilization of negative charge on the oxyanion by the formation of the oxyanion hole" evidence="9">
    <location>
        <position position="122"/>
    </location>
</feature>
<dbReference type="Gene3D" id="3.60.70.12">
    <property type="entry name" value="L-amino peptidase D-ALA esterase/amidase"/>
    <property type="match status" value="1"/>
</dbReference>
<dbReference type="Pfam" id="PF01960">
    <property type="entry name" value="ArgJ"/>
    <property type="match status" value="1"/>
</dbReference>
<feature type="binding site" evidence="9">
    <location>
        <position position="184"/>
    </location>
    <ligand>
        <name>substrate</name>
    </ligand>
</feature>
<dbReference type="GO" id="GO:0006592">
    <property type="term" value="P:ornithine biosynthetic process"/>
    <property type="evidence" value="ECO:0007669"/>
    <property type="project" value="TreeGrafter"/>
</dbReference>
<keyword evidence="6 9" id="KW-0068">Autocatalytic cleavage</keyword>
<comment type="subcellular location">
    <subcellularLocation>
        <location evidence="9">Cytoplasm</location>
    </subcellularLocation>
</comment>
<dbReference type="GO" id="GO:0005737">
    <property type="term" value="C:cytoplasm"/>
    <property type="evidence" value="ECO:0007669"/>
    <property type="project" value="UniProtKB-SubCell"/>
</dbReference>
<evidence type="ECO:0000256" key="7">
    <source>
        <dbReference type="ARBA" id="ARBA00023315"/>
    </source>
</evidence>
<dbReference type="NCBIfam" id="NF003802">
    <property type="entry name" value="PRK05388.1"/>
    <property type="match status" value="1"/>
</dbReference>
<dbReference type="RefSeq" id="WP_130486281.1">
    <property type="nucleotide sequence ID" value="NZ_CBCSEB010000003.1"/>
</dbReference>
<dbReference type="Proteomes" id="UP000292039">
    <property type="component" value="Unassembled WGS sequence"/>
</dbReference>
<comment type="subunit">
    <text evidence="2 9">Heterotetramer of two alpha and two beta chains.</text>
</comment>
<feature type="binding site" evidence="9">
    <location>
        <position position="410"/>
    </location>
    <ligand>
        <name>substrate</name>
    </ligand>
</feature>
<organism evidence="10 11">
    <name type="scientific">Kerstersia gyiorum</name>
    <dbReference type="NCBI Taxonomy" id="206506"/>
    <lineage>
        <taxon>Bacteria</taxon>
        <taxon>Pseudomonadati</taxon>
        <taxon>Pseudomonadota</taxon>
        <taxon>Betaproteobacteria</taxon>
        <taxon>Burkholderiales</taxon>
        <taxon>Alcaligenaceae</taxon>
        <taxon>Kerstersia</taxon>
    </lineage>
</organism>
<keyword evidence="9" id="KW-0963">Cytoplasm</keyword>
<dbReference type="NCBIfam" id="TIGR00120">
    <property type="entry name" value="ArgJ"/>
    <property type="match status" value="1"/>
</dbReference>
<evidence type="ECO:0000313" key="10">
    <source>
        <dbReference type="EMBL" id="RZS72901.1"/>
    </source>
</evidence>
<feature type="site" description="Involved in the stabilization of negative charge on the oxyanion by the formation of the oxyanion hole" evidence="9">
    <location>
        <position position="121"/>
    </location>
</feature>
<accession>A0A4Q7MV90</accession>
<reference evidence="10 11" key="1">
    <citation type="submission" date="2019-02" db="EMBL/GenBank/DDBJ databases">
        <title>Genomic Encyclopedia of Type Strains, Phase IV (KMG-IV): sequencing the most valuable type-strain genomes for metagenomic binning, comparative biology and taxonomic classification.</title>
        <authorList>
            <person name="Goeker M."/>
        </authorList>
    </citation>
    <scope>NUCLEOTIDE SEQUENCE [LARGE SCALE GENOMIC DNA]</scope>
    <source>
        <strain evidence="10 11">DSM 16618</strain>
    </source>
</reference>
<evidence type="ECO:0000256" key="8">
    <source>
        <dbReference type="ARBA" id="ARBA00049439"/>
    </source>
</evidence>
<dbReference type="EC" id="2.3.1.1" evidence="9"/>
<dbReference type="SUPFAM" id="SSF56266">
    <property type="entry name" value="DmpA/ArgJ-like"/>
    <property type="match status" value="1"/>
</dbReference>
<dbReference type="PANTHER" id="PTHR23100:SF0">
    <property type="entry name" value="ARGININE BIOSYNTHESIS BIFUNCTIONAL PROTEIN ARGJ, MITOCHONDRIAL"/>
    <property type="match status" value="1"/>
</dbReference>
<feature type="binding site" evidence="9">
    <location>
        <position position="281"/>
    </location>
    <ligand>
        <name>substrate</name>
    </ligand>
</feature>
<dbReference type="Gene3D" id="3.30.2330.10">
    <property type="entry name" value="arginine biosynthesis bifunctional protein suprefamily"/>
    <property type="match status" value="1"/>
</dbReference>
<dbReference type="HAMAP" id="MF_01106">
    <property type="entry name" value="ArgJ"/>
    <property type="match status" value="1"/>
</dbReference>
<comment type="catalytic activity">
    <reaction evidence="9">
        <text>L-glutamate + acetyl-CoA = N-acetyl-L-glutamate + CoA + H(+)</text>
        <dbReference type="Rhea" id="RHEA:24292"/>
        <dbReference type="ChEBI" id="CHEBI:15378"/>
        <dbReference type="ChEBI" id="CHEBI:29985"/>
        <dbReference type="ChEBI" id="CHEBI:44337"/>
        <dbReference type="ChEBI" id="CHEBI:57287"/>
        <dbReference type="ChEBI" id="CHEBI:57288"/>
        <dbReference type="EC" id="2.3.1.1"/>
    </reaction>
</comment>
<evidence type="ECO:0000256" key="5">
    <source>
        <dbReference type="ARBA" id="ARBA00022679"/>
    </source>
</evidence>
<dbReference type="CDD" id="cd02152">
    <property type="entry name" value="OAT"/>
    <property type="match status" value="1"/>
</dbReference>
<feature type="binding site" evidence="9">
    <location>
        <position position="195"/>
    </location>
    <ligand>
        <name>substrate</name>
    </ligand>
</feature>
<feature type="binding site" evidence="9">
    <location>
        <position position="405"/>
    </location>
    <ligand>
        <name>substrate</name>
    </ligand>
</feature>
<dbReference type="GO" id="GO:0004358">
    <property type="term" value="F:L-glutamate N-acetyltransferase activity, acting on acetyl-L-ornithine as donor"/>
    <property type="evidence" value="ECO:0007669"/>
    <property type="project" value="UniProtKB-UniRule"/>
</dbReference>
<protein>
    <recommendedName>
        <fullName evidence="9">Arginine biosynthesis bifunctional protein ArgJ</fullName>
    </recommendedName>
    <domain>
        <recommendedName>
            <fullName evidence="9">Glutamate N-acetyltransferase</fullName>
            <ecNumber evidence="9">2.3.1.35</ecNumber>
        </recommendedName>
        <alternativeName>
            <fullName evidence="9">Ornithine acetyltransferase</fullName>
            <shortName evidence="9">OATase</shortName>
        </alternativeName>
        <alternativeName>
            <fullName evidence="9">Ornithine transacetylase</fullName>
        </alternativeName>
    </domain>
    <domain>
        <recommendedName>
            <fullName evidence="9">Amino-acid acetyltransferase</fullName>
            <ecNumber evidence="9">2.3.1.1</ecNumber>
        </recommendedName>
        <alternativeName>
            <fullName evidence="9">N-acetylglutamate synthase</fullName>
            <shortName evidence="9">AGSase</shortName>
        </alternativeName>
    </domain>
    <component>
        <recommendedName>
            <fullName evidence="9">Arginine biosynthesis bifunctional protein ArgJ alpha chain</fullName>
        </recommendedName>
    </component>
    <component>
        <recommendedName>
            <fullName evidence="9">Arginine biosynthesis bifunctional protein ArgJ beta chain</fullName>
        </recommendedName>
    </component>
</protein>
<feature type="chain" id="PRO_5025750865" description="Arginine biosynthesis bifunctional protein ArgJ alpha chain" evidence="9">
    <location>
        <begin position="1"/>
        <end position="194"/>
    </location>
</feature>
<evidence type="ECO:0000256" key="6">
    <source>
        <dbReference type="ARBA" id="ARBA00022813"/>
    </source>
</evidence>
<comment type="function">
    <text evidence="9">Catalyzes two activities which are involved in the cyclic version of arginine biosynthesis: the synthesis of N-acetylglutamate from glutamate and acetyl-CoA as the acetyl donor, and of ornithine by transacetylation between N(2)-acetylornithine and glutamate.</text>
</comment>
<dbReference type="InterPro" id="IPR016117">
    <property type="entry name" value="ArgJ-like_dom_sf"/>
</dbReference>
<feature type="binding site" evidence="9">
    <location>
        <position position="158"/>
    </location>
    <ligand>
        <name>substrate</name>
    </ligand>
</feature>
<comment type="caution">
    <text evidence="10">The sequence shown here is derived from an EMBL/GenBank/DDBJ whole genome shotgun (WGS) entry which is preliminary data.</text>
</comment>
<dbReference type="EMBL" id="SGWZ01000001">
    <property type="protein sequence ID" value="RZS72901.1"/>
    <property type="molecule type" value="Genomic_DNA"/>
</dbReference>
<keyword evidence="3 9" id="KW-0055">Arginine biosynthesis</keyword>
<keyword evidence="5 9" id="KW-0808">Transferase</keyword>
<comment type="similarity">
    <text evidence="1 9">Belongs to the ArgJ family.</text>
</comment>
<sequence length="410" mass="43408">MAVNLQIPPADQIHPVAGVEIGIASAGIKQAGSGKRDLTVFRLAPGSSVAGVFTRNRFRAAPVQVCERHLASDTEIAALVINTGNANAGTGASGLAHTEQTCDALAGLLGIRREQVLPFSTGVILEPLPVDRLVAALPAAIADLAPAHWFEAAHSIMTTDTQPKIHSRQLTLDDKTVTITGISKGAGMIRPNMATMLGYLATDAGIAPALLRELALALANQSFNRITVDGDTSTNDSFIVIATGKSGVQIDDASHPAYPALRAALTDAARDLAQKIVRDAEGATKFMTIRVEEAASTEEALKIAYSVAQSPLVKTAFYASDPNLGRILAAIGYAGVEDLDVSKLRLWLDDVLVARDGGRNPEYQEADGQRVMQQAEIVVRIALARGQVSDTVYTCDFSHDYVSINADYRS</sequence>
<comment type="pathway">
    <text evidence="9">Amino-acid biosynthesis; L-arginine biosynthesis; N(2)-acetyl-L-ornithine from L-glutamate: step 1/4.</text>
</comment>
<comment type="catalytic activity">
    <reaction evidence="8 9">
        <text>N(2)-acetyl-L-ornithine + L-glutamate = N-acetyl-L-glutamate + L-ornithine</text>
        <dbReference type="Rhea" id="RHEA:15349"/>
        <dbReference type="ChEBI" id="CHEBI:29985"/>
        <dbReference type="ChEBI" id="CHEBI:44337"/>
        <dbReference type="ChEBI" id="CHEBI:46911"/>
        <dbReference type="ChEBI" id="CHEBI:57805"/>
        <dbReference type="EC" id="2.3.1.35"/>
    </reaction>
</comment>
<dbReference type="Gene3D" id="3.10.20.340">
    <property type="entry name" value="ArgJ beta chain, C-terminal domain"/>
    <property type="match status" value="1"/>
</dbReference>
<evidence type="ECO:0000256" key="1">
    <source>
        <dbReference type="ARBA" id="ARBA00006774"/>
    </source>
</evidence>
<comment type="pathway">
    <text evidence="9">Amino-acid biosynthesis; L-arginine biosynthesis; L-ornithine and N-acetyl-L-glutamate from L-glutamate and N(2)-acetyl-L-ornithine (cyclic): step 1/1.</text>
</comment>
<evidence type="ECO:0000313" key="11">
    <source>
        <dbReference type="Proteomes" id="UP000292039"/>
    </source>
</evidence>
<dbReference type="AlphaFoldDB" id="A0A4Q7MV90"/>
<dbReference type="GO" id="GO:0006526">
    <property type="term" value="P:L-arginine biosynthetic process"/>
    <property type="evidence" value="ECO:0007669"/>
    <property type="project" value="UniProtKB-UniRule"/>
</dbReference>
<feature type="site" description="Cleavage; by autolysis" evidence="9">
    <location>
        <begin position="194"/>
        <end position="195"/>
    </location>
</feature>
<dbReference type="FunFam" id="3.60.70.12:FF:000001">
    <property type="entry name" value="Arginine biosynthesis bifunctional protein ArgJ, chloroplastic"/>
    <property type="match status" value="1"/>
</dbReference>
<dbReference type="GO" id="GO:0004042">
    <property type="term" value="F:L-glutamate N-acetyltransferase activity"/>
    <property type="evidence" value="ECO:0007669"/>
    <property type="project" value="UniProtKB-UniRule"/>
</dbReference>
<feature type="active site" description="Nucleophile" evidence="9">
    <location>
        <position position="195"/>
    </location>
</feature>
<proteinExistence type="inferred from homology"/>
<evidence type="ECO:0000256" key="9">
    <source>
        <dbReference type="HAMAP-Rule" id="MF_01106"/>
    </source>
</evidence>
<dbReference type="UniPathway" id="UPA00068">
    <property type="reaction ID" value="UER00106"/>
</dbReference>
<dbReference type="InterPro" id="IPR042195">
    <property type="entry name" value="ArgJ_beta_C"/>
</dbReference>
<dbReference type="PANTHER" id="PTHR23100">
    <property type="entry name" value="ARGININE BIOSYNTHESIS BIFUNCTIONAL PROTEIN ARGJ"/>
    <property type="match status" value="1"/>
</dbReference>
<keyword evidence="9" id="KW-0511">Multifunctional enzyme</keyword>
<keyword evidence="7 9" id="KW-0012">Acyltransferase</keyword>
<name>A0A4Q7MV90_9BURK</name>
<dbReference type="EC" id="2.3.1.35" evidence="9"/>
<feature type="chain" id="PRO_5025750866" description="Arginine biosynthesis bifunctional protein ArgJ beta chain" evidence="9">
    <location>
        <begin position="195"/>
        <end position="410"/>
    </location>
</feature>